<evidence type="ECO:0000256" key="1">
    <source>
        <dbReference type="SAM" id="SignalP"/>
    </source>
</evidence>
<dbReference type="AlphaFoldDB" id="A0A561TWD0"/>
<keyword evidence="3" id="KW-1185">Reference proteome</keyword>
<dbReference type="OrthoDB" id="4295267at2"/>
<gene>
    <name evidence="2" type="ORF">FHX73_12526</name>
</gene>
<feature type="signal peptide" evidence="1">
    <location>
        <begin position="1"/>
        <end position="26"/>
    </location>
</feature>
<protein>
    <recommendedName>
        <fullName evidence="4">Secreted protein</fullName>
    </recommendedName>
</protein>
<name>A0A561TWD0_9ACTN</name>
<organism evidence="2 3">
    <name type="scientific">Kitasatospora viridis</name>
    <dbReference type="NCBI Taxonomy" id="281105"/>
    <lineage>
        <taxon>Bacteria</taxon>
        <taxon>Bacillati</taxon>
        <taxon>Actinomycetota</taxon>
        <taxon>Actinomycetes</taxon>
        <taxon>Kitasatosporales</taxon>
        <taxon>Streptomycetaceae</taxon>
        <taxon>Kitasatospora</taxon>
    </lineage>
</organism>
<accession>A0A561TWD0</accession>
<evidence type="ECO:0000313" key="3">
    <source>
        <dbReference type="Proteomes" id="UP000317940"/>
    </source>
</evidence>
<sequence length="108" mass="10991">MRLRRLAGAGLAAVALTATLAAPAQAGTLPETVTATGSPGGVVALCPDGLHPADWSITNGDGTPLGNDQRWEWTVVGDGDNGIGAWIAPYDNSPPPPPSIRLTVFCDC</sequence>
<keyword evidence="1" id="KW-0732">Signal</keyword>
<dbReference type="EMBL" id="VIWT01000002">
    <property type="protein sequence ID" value="TWF91411.1"/>
    <property type="molecule type" value="Genomic_DNA"/>
</dbReference>
<comment type="caution">
    <text evidence="2">The sequence shown here is derived from an EMBL/GenBank/DDBJ whole genome shotgun (WGS) entry which is preliminary data.</text>
</comment>
<evidence type="ECO:0008006" key="4">
    <source>
        <dbReference type="Google" id="ProtNLM"/>
    </source>
</evidence>
<reference evidence="2 3" key="1">
    <citation type="submission" date="2019-06" db="EMBL/GenBank/DDBJ databases">
        <title>Sequencing the genomes of 1000 actinobacteria strains.</title>
        <authorList>
            <person name="Klenk H.-P."/>
        </authorList>
    </citation>
    <scope>NUCLEOTIDE SEQUENCE [LARGE SCALE GENOMIC DNA]</scope>
    <source>
        <strain evidence="2 3">DSM 44826</strain>
    </source>
</reference>
<evidence type="ECO:0000313" key="2">
    <source>
        <dbReference type="EMBL" id="TWF91411.1"/>
    </source>
</evidence>
<proteinExistence type="predicted"/>
<feature type="chain" id="PRO_5022147847" description="Secreted protein" evidence="1">
    <location>
        <begin position="27"/>
        <end position="108"/>
    </location>
</feature>
<dbReference type="RefSeq" id="WP_145909009.1">
    <property type="nucleotide sequence ID" value="NZ_BAAAMZ010000010.1"/>
</dbReference>
<dbReference type="Proteomes" id="UP000317940">
    <property type="component" value="Unassembled WGS sequence"/>
</dbReference>